<comment type="caution">
    <text evidence="1">The sequence shown here is derived from an EMBL/GenBank/DDBJ whole genome shotgun (WGS) entry which is preliminary data.</text>
</comment>
<protein>
    <recommendedName>
        <fullName evidence="3">Phage-like protein</fullName>
    </recommendedName>
</protein>
<evidence type="ECO:0000313" key="2">
    <source>
        <dbReference type="Proteomes" id="UP000047420"/>
    </source>
</evidence>
<accession>A0ABP1ZFB5</accession>
<dbReference type="Proteomes" id="UP000047420">
    <property type="component" value="Unassembled WGS sequence"/>
</dbReference>
<dbReference type="RefSeq" id="WP_054877599.1">
    <property type="nucleotide sequence ID" value="NZ_CVMG01000026.1"/>
</dbReference>
<evidence type="ECO:0000313" key="1">
    <source>
        <dbReference type="EMBL" id="CRG51555.1"/>
    </source>
</evidence>
<reference evidence="1 2" key="1">
    <citation type="submission" date="2015-03" db="EMBL/GenBank/DDBJ databases">
        <authorList>
            <consortium name="Pathogen Informatics"/>
            <person name="Murphy D."/>
        </authorList>
    </citation>
    <scope>NUCLEOTIDE SEQUENCE [LARGE SCALE GENOMIC DNA]</scope>
    <source>
        <strain evidence="1 2">WP-931201</strain>
    </source>
</reference>
<name>A0ABP1ZFB5_9GAMM</name>
<sequence>MKNGKNERSKSIWEESGIPALEYCRLDRAVELLGCKIDDLLHWAEIGAIELCLKFNGFESVIRPPFSYGDNPDKWIKENSGISSIIGISARYIGEYPLSGFRPKVDFNLEAESEDDAYQYHFEYENHPVLKKPLVYLVGLWAIFPEFDGHLYSVLSNKNHYAFNAINITLKIADETNKKDMITAYPPTEQVYDENMRLITPVKTLFEITTNDLFITKQQIENIHSRKGGYLPSFISGEVKGVVRVQGKEIITDNTRITVKQSDYIVGLLKSLGFKDADLTGSISELRAKIARESKNNLLPDVDDNTLISWLRRGGVNR</sequence>
<keyword evidence="2" id="KW-1185">Reference proteome</keyword>
<dbReference type="EMBL" id="CVMG01000026">
    <property type="protein sequence ID" value="CRG51555.1"/>
    <property type="molecule type" value="Genomic_DNA"/>
</dbReference>
<evidence type="ECO:0008006" key="3">
    <source>
        <dbReference type="Google" id="ProtNLM"/>
    </source>
</evidence>
<gene>
    <name evidence="1" type="ORF">ERS008478_03193</name>
</gene>
<organism evidence="1 2">
    <name type="scientific">Yersinia wautersii</name>
    <dbReference type="NCBI Taxonomy" id="1341643"/>
    <lineage>
        <taxon>Bacteria</taxon>
        <taxon>Pseudomonadati</taxon>
        <taxon>Pseudomonadota</taxon>
        <taxon>Gammaproteobacteria</taxon>
        <taxon>Enterobacterales</taxon>
        <taxon>Yersiniaceae</taxon>
        <taxon>Yersinia</taxon>
    </lineage>
</organism>
<proteinExistence type="predicted"/>